<evidence type="ECO:0000313" key="2">
    <source>
        <dbReference type="Proteomes" id="UP001497535"/>
    </source>
</evidence>
<organism evidence="1 2">
    <name type="scientific">Meloidogyne enterolobii</name>
    <name type="common">Root-knot nematode worm</name>
    <name type="synonym">Meloidogyne mayaguensis</name>
    <dbReference type="NCBI Taxonomy" id="390850"/>
    <lineage>
        <taxon>Eukaryota</taxon>
        <taxon>Metazoa</taxon>
        <taxon>Ecdysozoa</taxon>
        <taxon>Nematoda</taxon>
        <taxon>Chromadorea</taxon>
        <taxon>Rhabditida</taxon>
        <taxon>Tylenchina</taxon>
        <taxon>Tylenchomorpha</taxon>
        <taxon>Tylenchoidea</taxon>
        <taxon>Meloidogynidae</taxon>
        <taxon>Meloidogyninae</taxon>
        <taxon>Meloidogyne</taxon>
    </lineage>
</organism>
<reference evidence="1" key="1">
    <citation type="submission" date="2023-11" db="EMBL/GenBank/DDBJ databases">
        <authorList>
            <person name="Poullet M."/>
        </authorList>
    </citation>
    <scope>NUCLEOTIDE SEQUENCE</scope>
    <source>
        <strain evidence="1">E1834</strain>
    </source>
</reference>
<sequence length="60" mass="7003">MSNITKREGSEGHDDEDQQERQFLQEAVEVSYFHYNDTGVGSWLTTVFFRTGKLAKYDHC</sequence>
<dbReference type="EMBL" id="CAVMJV010000010">
    <property type="protein sequence ID" value="CAK5041047.1"/>
    <property type="molecule type" value="Genomic_DNA"/>
</dbReference>
<gene>
    <name evidence="1" type="ORF">MENTE1834_LOCUS10400</name>
</gene>
<keyword evidence="2" id="KW-1185">Reference proteome</keyword>
<accession>A0ACB0YCI3</accession>
<proteinExistence type="predicted"/>
<name>A0ACB0YCI3_MELEN</name>
<dbReference type="Proteomes" id="UP001497535">
    <property type="component" value="Unassembled WGS sequence"/>
</dbReference>
<comment type="caution">
    <text evidence="1">The sequence shown here is derived from an EMBL/GenBank/DDBJ whole genome shotgun (WGS) entry which is preliminary data.</text>
</comment>
<protein>
    <submittedName>
        <fullName evidence="1">Uncharacterized protein</fullName>
    </submittedName>
</protein>
<evidence type="ECO:0000313" key="1">
    <source>
        <dbReference type="EMBL" id="CAK5041047.1"/>
    </source>
</evidence>